<reference evidence="3 4" key="1">
    <citation type="submission" date="2019-11" db="EMBL/GenBank/DDBJ databases">
        <title>Whole genome sequence of Oryza granulata.</title>
        <authorList>
            <person name="Li W."/>
        </authorList>
    </citation>
    <scope>NUCLEOTIDE SEQUENCE [LARGE SCALE GENOMIC DNA]</scope>
    <source>
        <strain evidence="4">cv. Menghai</strain>
        <tissue evidence="3">Leaf</tissue>
    </source>
</reference>
<dbReference type="Proteomes" id="UP000479710">
    <property type="component" value="Unassembled WGS sequence"/>
</dbReference>
<proteinExistence type="predicted"/>
<evidence type="ECO:0000313" key="2">
    <source>
        <dbReference type="EMBL" id="KAF0887693.1"/>
    </source>
</evidence>
<organism evidence="3 4">
    <name type="scientific">Oryza meyeriana var. granulata</name>
    <dbReference type="NCBI Taxonomy" id="110450"/>
    <lineage>
        <taxon>Eukaryota</taxon>
        <taxon>Viridiplantae</taxon>
        <taxon>Streptophyta</taxon>
        <taxon>Embryophyta</taxon>
        <taxon>Tracheophyta</taxon>
        <taxon>Spermatophyta</taxon>
        <taxon>Magnoliopsida</taxon>
        <taxon>Liliopsida</taxon>
        <taxon>Poales</taxon>
        <taxon>Poaceae</taxon>
        <taxon>BOP clade</taxon>
        <taxon>Oryzoideae</taxon>
        <taxon>Oryzeae</taxon>
        <taxon>Oryzinae</taxon>
        <taxon>Oryza</taxon>
        <taxon>Oryza meyeriana</taxon>
    </lineage>
</organism>
<dbReference type="EMBL" id="SPHZ02000003">
    <property type="protein sequence ID" value="KAF0923777.1"/>
    <property type="molecule type" value="Genomic_DNA"/>
</dbReference>
<sequence length="73" mass="8302">MAWLARFMMVARNGASSRVVGCWPTTMVRRGQWWKGGHMGRVRQVEAVRMMTVTSRGRRGQGKRKGRNCHGLA</sequence>
<name>A0A6G1EGB6_9ORYZ</name>
<keyword evidence="4" id="KW-1185">Reference proteome</keyword>
<gene>
    <name evidence="2" type="ORF">E2562_002387</name>
    <name evidence="3" type="ORF">E2562_006735</name>
</gene>
<evidence type="ECO:0000313" key="4">
    <source>
        <dbReference type="Proteomes" id="UP000479710"/>
    </source>
</evidence>
<protein>
    <submittedName>
        <fullName evidence="3">Uncharacterized protein</fullName>
    </submittedName>
</protein>
<evidence type="ECO:0000256" key="1">
    <source>
        <dbReference type="SAM" id="MobiDB-lite"/>
    </source>
</evidence>
<feature type="region of interest" description="Disordered" evidence="1">
    <location>
        <begin position="54"/>
        <end position="73"/>
    </location>
</feature>
<dbReference type="EMBL" id="SPHZ02000012">
    <property type="protein sequence ID" value="KAF0887693.1"/>
    <property type="molecule type" value="Genomic_DNA"/>
</dbReference>
<evidence type="ECO:0000313" key="3">
    <source>
        <dbReference type="EMBL" id="KAF0923777.1"/>
    </source>
</evidence>
<dbReference type="AlphaFoldDB" id="A0A6G1EGB6"/>
<feature type="compositionally biased region" description="Basic residues" evidence="1">
    <location>
        <begin position="56"/>
        <end position="73"/>
    </location>
</feature>
<accession>A0A6G1EGB6</accession>
<comment type="caution">
    <text evidence="3">The sequence shown here is derived from an EMBL/GenBank/DDBJ whole genome shotgun (WGS) entry which is preliminary data.</text>
</comment>